<dbReference type="Pfam" id="PF01678">
    <property type="entry name" value="DAP_epimerase"/>
    <property type="match status" value="2"/>
</dbReference>
<dbReference type="GO" id="GO:0005829">
    <property type="term" value="C:cytosol"/>
    <property type="evidence" value="ECO:0007669"/>
    <property type="project" value="TreeGrafter"/>
</dbReference>
<sequence length="224" mass="23960">MRVINSDGSEPEMCGNGIRCLAKFYAMLTGNGGSRYKVHTLAGLMEPEILPDGQVRVDMGVPVLDGPSVPVTLSPTSDGMVVAQELEVAGSEWTVTAVSMGNPHAVVFSRDGKPIKIDDIDLPSLGPSFENHQEFPARINTEFVEVYNPNHVRMCVWERGAGMTMACGTGACAIVVAGVLEGKLERRCRVDLPGGPLDIEWSTEDSHVFMTGPAELSFAGTVNP</sequence>
<organism evidence="8 9">
    <name type="scientific">Ostreobium quekettii</name>
    <dbReference type="NCBI Taxonomy" id="121088"/>
    <lineage>
        <taxon>Eukaryota</taxon>
        <taxon>Viridiplantae</taxon>
        <taxon>Chlorophyta</taxon>
        <taxon>core chlorophytes</taxon>
        <taxon>Ulvophyceae</taxon>
        <taxon>TCBD clade</taxon>
        <taxon>Bryopsidales</taxon>
        <taxon>Ostreobineae</taxon>
        <taxon>Ostreobiaceae</taxon>
        <taxon>Ostreobium</taxon>
    </lineage>
</organism>
<evidence type="ECO:0000256" key="6">
    <source>
        <dbReference type="ARBA" id="ARBA00023235"/>
    </source>
</evidence>
<evidence type="ECO:0000256" key="4">
    <source>
        <dbReference type="ARBA" id="ARBA00022605"/>
    </source>
</evidence>
<evidence type="ECO:0000256" key="7">
    <source>
        <dbReference type="ARBA" id="ARBA00051712"/>
    </source>
</evidence>
<dbReference type="OrthoDB" id="4768at2759"/>
<accession>A0A8S1J9C1</accession>
<dbReference type="PANTHER" id="PTHR31689">
    <property type="entry name" value="DIAMINOPIMELATE EPIMERASE, CHLOROPLASTIC"/>
    <property type="match status" value="1"/>
</dbReference>
<dbReference type="PANTHER" id="PTHR31689:SF0">
    <property type="entry name" value="DIAMINOPIMELATE EPIMERASE"/>
    <property type="match status" value="1"/>
</dbReference>
<dbReference type="InterPro" id="IPR018510">
    <property type="entry name" value="DAP_epimerase_AS"/>
</dbReference>
<evidence type="ECO:0000256" key="1">
    <source>
        <dbReference type="ARBA" id="ARBA00005196"/>
    </source>
</evidence>
<dbReference type="GO" id="GO:0009089">
    <property type="term" value="P:lysine biosynthetic process via diaminopimelate"/>
    <property type="evidence" value="ECO:0007669"/>
    <property type="project" value="InterPro"/>
</dbReference>
<comment type="catalytic activity">
    <reaction evidence="7">
        <text>(2S,6S)-2,6-diaminopimelate = meso-2,6-diaminopimelate</text>
        <dbReference type="Rhea" id="RHEA:15393"/>
        <dbReference type="ChEBI" id="CHEBI:57609"/>
        <dbReference type="ChEBI" id="CHEBI:57791"/>
        <dbReference type="EC" id="5.1.1.7"/>
    </reaction>
</comment>
<keyword evidence="9" id="KW-1185">Reference proteome</keyword>
<gene>
    <name evidence="8" type="ORF">OSTQU699_LOCUS8097</name>
</gene>
<dbReference type="Proteomes" id="UP000708148">
    <property type="component" value="Unassembled WGS sequence"/>
</dbReference>
<keyword evidence="4" id="KW-0028">Amino-acid biosynthesis</keyword>
<dbReference type="AlphaFoldDB" id="A0A8S1J9C1"/>
<dbReference type="Gene3D" id="3.10.310.10">
    <property type="entry name" value="Diaminopimelate Epimerase, Chain A, domain 1"/>
    <property type="match status" value="2"/>
</dbReference>
<dbReference type="FunFam" id="3.10.310.10:FF:000009">
    <property type="entry name" value="Diaminopimelate epimerase chloroplastic"/>
    <property type="match status" value="1"/>
</dbReference>
<evidence type="ECO:0000256" key="3">
    <source>
        <dbReference type="ARBA" id="ARBA00013080"/>
    </source>
</evidence>
<keyword evidence="6" id="KW-0413">Isomerase</keyword>
<reference evidence="8" key="1">
    <citation type="submission" date="2020-12" db="EMBL/GenBank/DDBJ databases">
        <authorList>
            <person name="Iha C."/>
        </authorList>
    </citation>
    <scope>NUCLEOTIDE SEQUENCE</scope>
</reference>
<evidence type="ECO:0000256" key="2">
    <source>
        <dbReference type="ARBA" id="ARBA00010219"/>
    </source>
</evidence>
<comment type="similarity">
    <text evidence="2">Belongs to the diaminopimelate epimerase family.</text>
</comment>
<keyword evidence="5" id="KW-0457">Lysine biosynthesis</keyword>
<dbReference type="EMBL" id="CAJHUC010001933">
    <property type="protein sequence ID" value="CAD7702740.1"/>
    <property type="molecule type" value="Genomic_DNA"/>
</dbReference>
<comment type="caution">
    <text evidence="8">The sequence shown here is derived from an EMBL/GenBank/DDBJ whole genome shotgun (WGS) entry which is preliminary data.</text>
</comment>
<dbReference type="PROSITE" id="PS01326">
    <property type="entry name" value="DAP_EPIMERASE"/>
    <property type="match status" value="1"/>
</dbReference>
<evidence type="ECO:0000256" key="5">
    <source>
        <dbReference type="ARBA" id="ARBA00023154"/>
    </source>
</evidence>
<dbReference type="NCBIfam" id="TIGR00652">
    <property type="entry name" value="DapF"/>
    <property type="match status" value="1"/>
</dbReference>
<protein>
    <recommendedName>
        <fullName evidence="3">diaminopimelate epimerase</fullName>
        <ecNumber evidence="3">5.1.1.7</ecNumber>
    </recommendedName>
</protein>
<dbReference type="EC" id="5.1.1.7" evidence="3"/>
<evidence type="ECO:0000313" key="8">
    <source>
        <dbReference type="EMBL" id="CAD7702740.1"/>
    </source>
</evidence>
<dbReference type="SUPFAM" id="SSF54506">
    <property type="entry name" value="Diaminopimelate epimerase-like"/>
    <property type="match status" value="2"/>
</dbReference>
<comment type="pathway">
    <text evidence="1">Amino-acid biosynthesis; L-lysine biosynthesis via DAP pathway; DL-2,6-diaminopimelate from LL-2,6-diaminopimelate: step 1/1.</text>
</comment>
<name>A0A8S1J9C1_9CHLO</name>
<dbReference type="GO" id="GO:0008837">
    <property type="term" value="F:diaminopimelate epimerase activity"/>
    <property type="evidence" value="ECO:0007669"/>
    <property type="project" value="UniProtKB-EC"/>
</dbReference>
<dbReference type="InterPro" id="IPR001653">
    <property type="entry name" value="DAP_epimerase_DapF"/>
</dbReference>
<proteinExistence type="inferred from homology"/>
<evidence type="ECO:0000313" key="9">
    <source>
        <dbReference type="Proteomes" id="UP000708148"/>
    </source>
</evidence>